<dbReference type="PANTHER" id="PTHR20275:SF0">
    <property type="entry name" value="NAD KINASE"/>
    <property type="match status" value="1"/>
</dbReference>
<keyword evidence="1 6" id="KW-0808">Transferase</keyword>
<dbReference type="NCBIfam" id="NF002731">
    <property type="entry name" value="PRK02645.1"/>
    <property type="match status" value="1"/>
</dbReference>
<dbReference type="EC" id="2.7.1.23" evidence="6"/>
<dbReference type="HAMAP" id="MF_00361">
    <property type="entry name" value="NAD_kinase"/>
    <property type="match status" value="1"/>
</dbReference>
<comment type="catalytic activity">
    <reaction evidence="5 6">
        <text>NAD(+) + ATP = ADP + NADP(+) + H(+)</text>
        <dbReference type="Rhea" id="RHEA:18629"/>
        <dbReference type="ChEBI" id="CHEBI:15378"/>
        <dbReference type="ChEBI" id="CHEBI:30616"/>
        <dbReference type="ChEBI" id="CHEBI:57540"/>
        <dbReference type="ChEBI" id="CHEBI:58349"/>
        <dbReference type="ChEBI" id="CHEBI:456216"/>
        <dbReference type="EC" id="2.7.1.23"/>
    </reaction>
</comment>
<name>A0A928W089_9CYAN</name>
<dbReference type="SUPFAM" id="SSF111331">
    <property type="entry name" value="NAD kinase/diacylglycerol kinase-like"/>
    <property type="match status" value="1"/>
</dbReference>
<evidence type="ECO:0000256" key="3">
    <source>
        <dbReference type="ARBA" id="ARBA00022857"/>
    </source>
</evidence>
<keyword evidence="6" id="KW-0963">Cytoplasm</keyword>
<accession>A0A928W089</accession>
<dbReference type="RefSeq" id="WP_264322285.1">
    <property type="nucleotide sequence ID" value="NZ_JADEXN010000298.1"/>
</dbReference>
<dbReference type="GO" id="GO:0003951">
    <property type="term" value="F:NAD+ kinase activity"/>
    <property type="evidence" value="ECO:0007669"/>
    <property type="project" value="UniProtKB-UniRule"/>
</dbReference>
<comment type="function">
    <text evidence="6">Involved in the regulation of the intracellular balance of NAD and NADP, and is a key enzyme in the biosynthesis of NADP. Catalyzes specifically the phosphorylation on 2'-hydroxyl of the adenosine moiety of NAD to yield NADP.</text>
</comment>
<dbReference type="Gene3D" id="3.40.50.10330">
    <property type="entry name" value="Probable inorganic polyphosphate/atp-NAD kinase, domain 1"/>
    <property type="match status" value="1"/>
</dbReference>
<evidence type="ECO:0000313" key="7">
    <source>
        <dbReference type="EMBL" id="MBE9042107.1"/>
    </source>
</evidence>
<feature type="active site" description="Proton acceptor" evidence="6">
    <location>
        <position position="67"/>
    </location>
</feature>
<comment type="caution">
    <text evidence="6">Lacks conserved residue(s) required for the propagation of feature annotation.</text>
</comment>
<comment type="similarity">
    <text evidence="6">Belongs to the NAD kinase family.</text>
</comment>
<dbReference type="GO" id="GO:0051287">
    <property type="term" value="F:NAD binding"/>
    <property type="evidence" value="ECO:0007669"/>
    <property type="project" value="UniProtKB-ARBA"/>
</dbReference>
<dbReference type="Pfam" id="PF20143">
    <property type="entry name" value="NAD_kinase_C"/>
    <property type="match status" value="1"/>
</dbReference>
<feature type="binding site" evidence="6">
    <location>
        <begin position="192"/>
        <end position="197"/>
    </location>
    <ligand>
        <name>NAD(+)</name>
        <dbReference type="ChEBI" id="CHEBI:57540"/>
    </ligand>
</feature>
<dbReference type="Gene3D" id="2.60.200.30">
    <property type="entry name" value="Probable inorganic polyphosphate/atp-NAD kinase, domain 2"/>
    <property type="match status" value="1"/>
</dbReference>
<keyword evidence="4 6" id="KW-0520">NAD</keyword>
<keyword evidence="2 6" id="KW-0418">Kinase</keyword>
<evidence type="ECO:0000256" key="4">
    <source>
        <dbReference type="ARBA" id="ARBA00023027"/>
    </source>
</evidence>
<feature type="binding site" evidence="6">
    <location>
        <position position="160"/>
    </location>
    <ligand>
        <name>NAD(+)</name>
        <dbReference type="ChEBI" id="CHEBI:57540"/>
    </ligand>
</feature>
<dbReference type="AlphaFoldDB" id="A0A928W089"/>
<keyword evidence="6" id="KW-0067">ATP-binding</keyword>
<dbReference type="Pfam" id="PF01513">
    <property type="entry name" value="NAD_kinase"/>
    <property type="match status" value="1"/>
</dbReference>
<dbReference type="InterPro" id="IPR016064">
    <property type="entry name" value="NAD/diacylglycerol_kinase_sf"/>
</dbReference>
<feature type="binding site" evidence="6">
    <location>
        <position position="181"/>
    </location>
    <ligand>
        <name>NAD(+)</name>
        <dbReference type="ChEBI" id="CHEBI:57540"/>
    </ligand>
</feature>
<sequence length="310" mass="34281">MQLQQVIIAHKAGNPLSQRWAQTCAKQLERRDCKVLLGPSGAKDNPYPVFLASATQPIDLAIVLGGDGTALSAARNLAEEGIPILAINVGGHLGFLTEPFELFRETEGVWDRLRDDRFAVLRRMMLQAALYESNRRDLPAVSDRYLALNEMCVKPAAPDRMITSNLEVEVDGEMVDCYHGDGLLVSTPTGSTCYNASANGPIMHMGLEAISVAPICPLSLSSRPIIIPPRSVVSIWPLEDPDLHTKLWMDGVLATSIWPGQRVDVRMADCQAKFIVLRENYSYYQTLREKLRWAGALAQYSDYPQNGTLN</sequence>
<dbReference type="GO" id="GO:0006741">
    <property type="term" value="P:NADP+ biosynthetic process"/>
    <property type="evidence" value="ECO:0007669"/>
    <property type="project" value="UniProtKB-UniRule"/>
</dbReference>
<organism evidence="7 8">
    <name type="scientific">Zarconia navalis LEGE 11467</name>
    <dbReference type="NCBI Taxonomy" id="1828826"/>
    <lineage>
        <taxon>Bacteria</taxon>
        <taxon>Bacillati</taxon>
        <taxon>Cyanobacteriota</taxon>
        <taxon>Cyanophyceae</taxon>
        <taxon>Oscillatoriophycideae</taxon>
        <taxon>Oscillatoriales</taxon>
        <taxon>Oscillatoriales incertae sedis</taxon>
        <taxon>Zarconia</taxon>
        <taxon>Zarconia navalis</taxon>
    </lineage>
</organism>
<dbReference type="PANTHER" id="PTHR20275">
    <property type="entry name" value="NAD KINASE"/>
    <property type="match status" value="1"/>
</dbReference>
<dbReference type="InterPro" id="IPR017438">
    <property type="entry name" value="ATP-NAD_kinase_N"/>
</dbReference>
<evidence type="ECO:0000256" key="5">
    <source>
        <dbReference type="ARBA" id="ARBA00047925"/>
    </source>
</evidence>
<dbReference type="GO" id="GO:0005524">
    <property type="term" value="F:ATP binding"/>
    <property type="evidence" value="ECO:0007669"/>
    <property type="project" value="UniProtKB-KW"/>
</dbReference>
<dbReference type="InterPro" id="IPR002504">
    <property type="entry name" value="NADK"/>
</dbReference>
<feature type="binding site" evidence="6">
    <location>
        <position position="179"/>
    </location>
    <ligand>
        <name>NAD(+)</name>
        <dbReference type="ChEBI" id="CHEBI:57540"/>
    </ligand>
</feature>
<keyword evidence="6" id="KW-0547">Nucleotide-binding</keyword>
<dbReference type="GO" id="GO:0019674">
    <property type="term" value="P:NAD+ metabolic process"/>
    <property type="evidence" value="ECO:0007669"/>
    <property type="project" value="InterPro"/>
</dbReference>
<reference evidence="7" key="1">
    <citation type="submission" date="2020-10" db="EMBL/GenBank/DDBJ databases">
        <authorList>
            <person name="Castelo-Branco R."/>
            <person name="Eusebio N."/>
            <person name="Adriana R."/>
            <person name="Vieira A."/>
            <person name="Brugerolle De Fraissinette N."/>
            <person name="Rezende De Castro R."/>
            <person name="Schneider M.P."/>
            <person name="Vasconcelos V."/>
            <person name="Leao P.N."/>
        </authorList>
    </citation>
    <scope>NUCLEOTIDE SEQUENCE</scope>
    <source>
        <strain evidence="7">LEGE 11467</strain>
    </source>
</reference>
<dbReference type="GO" id="GO:0046872">
    <property type="term" value="F:metal ion binding"/>
    <property type="evidence" value="ECO:0007669"/>
    <property type="project" value="UniProtKB-UniRule"/>
</dbReference>
<comment type="caution">
    <text evidence="7">The sequence shown here is derived from an EMBL/GenBank/DDBJ whole genome shotgun (WGS) entry which is preliminary data.</text>
</comment>
<feature type="binding site" evidence="6">
    <location>
        <begin position="67"/>
        <end position="68"/>
    </location>
    <ligand>
        <name>NAD(+)</name>
        <dbReference type="ChEBI" id="CHEBI:57540"/>
    </ligand>
</feature>
<gene>
    <name evidence="6" type="primary">nadK</name>
    <name evidence="7" type="ORF">IQ235_15100</name>
</gene>
<proteinExistence type="inferred from homology"/>
<dbReference type="GO" id="GO:0005737">
    <property type="term" value="C:cytoplasm"/>
    <property type="evidence" value="ECO:0007669"/>
    <property type="project" value="UniProtKB-SubCell"/>
</dbReference>
<keyword evidence="8" id="KW-1185">Reference proteome</keyword>
<comment type="subcellular location">
    <subcellularLocation>
        <location evidence="6">Cytoplasm</location>
    </subcellularLocation>
</comment>
<keyword evidence="3 6" id="KW-0521">NADP</keyword>
<dbReference type="Proteomes" id="UP000621799">
    <property type="component" value="Unassembled WGS sequence"/>
</dbReference>
<dbReference type="EMBL" id="JADEXN010000298">
    <property type="protein sequence ID" value="MBE9042107.1"/>
    <property type="molecule type" value="Genomic_DNA"/>
</dbReference>
<evidence type="ECO:0000256" key="1">
    <source>
        <dbReference type="ARBA" id="ARBA00022679"/>
    </source>
</evidence>
<feature type="binding site" evidence="6">
    <location>
        <begin position="149"/>
        <end position="150"/>
    </location>
    <ligand>
        <name>NAD(+)</name>
        <dbReference type="ChEBI" id="CHEBI:57540"/>
    </ligand>
</feature>
<comment type="cofactor">
    <cofactor evidence="6">
        <name>a divalent metal cation</name>
        <dbReference type="ChEBI" id="CHEBI:60240"/>
    </cofactor>
</comment>
<dbReference type="InterPro" id="IPR017437">
    <property type="entry name" value="ATP-NAD_kinase_PpnK-typ_C"/>
</dbReference>
<evidence type="ECO:0000313" key="8">
    <source>
        <dbReference type="Proteomes" id="UP000621799"/>
    </source>
</evidence>
<evidence type="ECO:0000256" key="2">
    <source>
        <dbReference type="ARBA" id="ARBA00022777"/>
    </source>
</evidence>
<evidence type="ECO:0000256" key="6">
    <source>
        <dbReference type="HAMAP-Rule" id="MF_00361"/>
    </source>
</evidence>
<protein>
    <recommendedName>
        <fullName evidence="6">NAD kinase</fullName>
        <ecNumber evidence="6">2.7.1.23</ecNumber>
    </recommendedName>
    <alternativeName>
        <fullName evidence="6">ATP-dependent NAD kinase</fullName>
    </alternativeName>
</protein>